<dbReference type="InterPro" id="IPR013758">
    <property type="entry name" value="Topo_IIA_A/C_ab"/>
</dbReference>
<protein>
    <recommendedName>
        <fullName evidence="7">DNA topoisomerase 4 subunit A</fullName>
        <ecNumber evidence="7">5.6.2.2</ecNumber>
    </recommendedName>
    <alternativeName>
        <fullName evidence="7">Topoisomerase IV subunit A</fullName>
    </alternativeName>
</protein>
<evidence type="ECO:0000256" key="8">
    <source>
        <dbReference type="PROSITE-ProRule" id="PRU01384"/>
    </source>
</evidence>
<sequence length="849" mass="96434">MKKKENKAPEKEPSLVISPLEEIMGERFGRYSKYIIQERALPDARDGLKPVQRRILYAMYHDGNTFDHQHRKSAKTVGLVIGNYHPHGDSSVYDAMVRMSQDWKIRMPLIDMHGNNGSIDDDPAAAMRYTEARLAKIAGTLLEDIDKDTVLFAPNFDDTENEPTVLPARFPVLLVNGATGIAAGYATNIPPHNLSEVIDAAIYRMQRPKCSLEELMEILPGPDFPTGGIVMGKKGIVDAFTTGKGRVVIRARTEIVTGKTCNQIIIREIPYEVIKSSMVRKMDDIRLSREIEGIMDIRDETDRTGLRIVIDVKKDADPNVILNYFYKNTDLQIYYSYNMVSIVNKRPVQMGLIGMLDAFIAHREEVVLRRSRYLYNKMEERCHILEGLMKAVSIMDEVIAVIRQSKDKGDAKRNLTESFGFSETQAEAIVTLRLYRLTSTDIVALREEFAQLVNEMEMLKTILESETVLKSVLIKELREIKKEYADPRRSEIQAEVEEIVIDKTAMIPNERVMITASRDGYVKRVSLRSYGASDNAMTGLKEGDVLVGQLEVDTLDTLLLFTSKGNYAHLPVYQIDEAKWKDVGSHLNKYVSIDGDDKIINAIVVKNFSSYAWIVTVSRRGQVKKTPISQWQVQRNNKMMTAMNLKKDDEMMRAFVVYAHEDLIMISRSGWISRYSSDLVPANGTKSQGVKALNLAKDDTLAAACSYSDERQSLWVLSDKGNMKRIKMSDINVTGRPVKGEIVVKRLKTNPYHIAYCQCVQPYDSLMLMDPQLQILQAKDVPMMSREATFSTPLELKKDWGLIKGIEEVRIVDHPVGEDEIPFEDYDEESEADEKVHSDIEMMSLFEEE</sequence>
<gene>
    <name evidence="7 10" type="primary">parC</name>
    <name evidence="10" type="ORF">DWY25_02360</name>
</gene>
<name>A0A412G5E2_9FIRM</name>
<keyword evidence="11" id="KW-1185">Reference proteome</keyword>
<dbReference type="InterPro" id="IPR013757">
    <property type="entry name" value="Topo_IIA_A_a_sf"/>
</dbReference>
<dbReference type="SMART" id="SM00434">
    <property type="entry name" value="TOP4c"/>
    <property type="match status" value="1"/>
</dbReference>
<dbReference type="GO" id="GO:0005694">
    <property type="term" value="C:chromosome"/>
    <property type="evidence" value="ECO:0007669"/>
    <property type="project" value="InterPro"/>
</dbReference>
<evidence type="ECO:0000256" key="5">
    <source>
        <dbReference type="ARBA" id="ARBA00023136"/>
    </source>
</evidence>
<proteinExistence type="inferred from homology"/>
<organism evidence="10 11">
    <name type="scientific">Holdemania filiformis</name>
    <dbReference type="NCBI Taxonomy" id="61171"/>
    <lineage>
        <taxon>Bacteria</taxon>
        <taxon>Bacillati</taxon>
        <taxon>Bacillota</taxon>
        <taxon>Erysipelotrichia</taxon>
        <taxon>Erysipelotrichales</taxon>
        <taxon>Erysipelotrichaceae</taxon>
        <taxon>Holdemania</taxon>
    </lineage>
</organism>
<dbReference type="PANTHER" id="PTHR43493:SF9">
    <property type="entry name" value="DNA TOPOISOMERASE 4 SUBUNIT A"/>
    <property type="match status" value="1"/>
</dbReference>
<feature type="site" description="Transition state stabilizer" evidence="7">
    <location>
        <position position="128"/>
    </location>
</feature>
<dbReference type="GeneID" id="83014252"/>
<evidence type="ECO:0000313" key="10">
    <source>
        <dbReference type="EMBL" id="RGR76216.1"/>
    </source>
</evidence>
<dbReference type="Gene3D" id="3.90.199.10">
    <property type="entry name" value="Topoisomerase II, domain 5"/>
    <property type="match status" value="1"/>
</dbReference>
<dbReference type="EMBL" id="QRUP01000002">
    <property type="protein sequence ID" value="RGR76216.1"/>
    <property type="molecule type" value="Genomic_DNA"/>
</dbReference>
<dbReference type="Pfam" id="PF00521">
    <property type="entry name" value="DNA_topoisoIV"/>
    <property type="match status" value="1"/>
</dbReference>
<dbReference type="PANTHER" id="PTHR43493">
    <property type="entry name" value="DNA GYRASE/TOPOISOMERASE SUBUNIT A"/>
    <property type="match status" value="1"/>
</dbReference>
<keyword evidence="5 7" id="KW-0472">Membrane</keyword>
<evidence type="ECO:0000256" key="6">
    <source>
        <dbReference type="ARBA" id="ARBA00023235"/>
    </source>
</evidence>
<dbReference type="FunFam" id="3.90.199.10:FF:000001">
    <property type="entry name" value="DNA gyrase subunit A"/>
    <property type="match status" value="1"/>
</dbReference>
<dbReference type="GO" id="GO:0006265">
    <property type="term" value="P:DNA topological change"/>
    <property type="evidence" value="ECO:0007669"/>
    <property type="project" value="UniProtKB-UniRule"/>
</dbReference>
<comment type="subunit">
    <text evidence="7">Heterotetramer composed of ParC and ParE.</text>
</comment>
<dbReference type="Pfam" id="PF03989">
    <property type="entry name" value="DNA_gyraseA_C"/>
    <property type="match status" value="5"/>
</dbReference>
<comment type="function">
    <text evidence="7">Topoisomerase IV is essential for chromosome segregation. It relaxes supercoiled DNA. Performs the decatenation events required during the replication of a circular DNA molecule.</text>
</comment>
<dbReference type="RefSeq" id="WP_117893181.1">
    <property type="nucleotide sequence ID" value="NZ_CABJCV010000002.1"/>
</dbReference>
<dbReference type="GO" id="GO:0005524">
    <property type="term" value="F:ATP binding"/>
    <property type="evidence" value="ECO:0007669"/>
    <property type="project" value="InterPro"/>
</dbReference>
<dbReference type="InterPro" id="IPR002205">
    <property type="entry name" value="Topo_IIA_dom_A"/>
</dbReference>
<reference evidence="10 11" key="1">
    <citation type="submission" date="2018-08" db="EMBL/GenBank/DDBJ databases">
        <title>A genome reference for cultivated species of the human gut microbiota.</title>
        <authorList>
            <person name="Zou Y."/>
            <person name="Xue W."/>
            <person name="Luo G."/>
        </authorList>
    </citation>
    <scope>NUCLEOTIDE SEQUENCE [LARGE SCALE GENOMIC DNA]</scope>
    <source>
        <strain evidence="10 11">AF24-29</strain>
    </source>
</reference>
<evidence type="ECO:0000256" key="3">
    <source>
        <dbReference type="ARBA" id="ARBA00023029"/>
    </source>
</evidence>
<evidence type="ECO:0000256" key="1">
    <source>
        <dbReference type="ARBA" id="ARBA00000185"/>
    </source>
</evidence>
<dbReference type="AlphaFoldDB" id="A0A412G5E2"/>
<feature type="site" description="Interaction with DNA" evidence="7">
    <location>
        <position position="87"/>
    </location>
</feature>
<comment type="catalytic activity">
    <reaction evidence="1 7 8">
        <text>ATP-dependent breakage, passage and rejoining of double-stranded DNA.</text>
        <dbReference type="EC" id="5.6.2.2"/>
    </reaction>
</comment>
<dbReference type="SUPFAM" id="SSF56719">
    <property type="entry name" value="Type II DNA topoisomerase"/>
    <property type="match status" value="1"/>
</dbReference>
<dbReference type="FunFam" id="1.10.268.10:FF:000001">
    <property type="entry name" value="DNA gyrase subunit A"/>
    <property type="match status" value="1"/>
</dbReference>
<evidence type="ECO:0000259" key="9">
    <source>
        <dbReference type="PROSITE" id="PS52040"/>
    </source>
</evidence>
<dbReference type="InterPro" id="IPR005741">
    <property type="entry name" value="TopoIV_A_Gpos"/>
</dbReference>
<dbReference type="InterPro" id="IPR006691">
    <property type="entry name" value="GyrA/parC_rep"/>
</dbReference>
<comment type="subcellular location">
    <subcellularLocation>
        <location evidence="7">Cell membrane</location>
        <topology evidence="7">Peripheral membrane protein</topology>
    </subcellularLocation>
</comment>
<feature type="site" description="Interaction with DNA" evidence="7">
    <location>
        <position position="49"/>
    </location>
</feature>
<dbReference type="GO" id="GO:0005737">
    <property type="term" value="C:cytoplasm"/>
    <property type="evidence" value="ECO:0007669"/>
    <property type="project" value="TreeGrafter"/>
</dbReference>
<dbReference type="GO" id="GO:0034335">
    <property type="term" value="F:DNA negative supercoiling activity"/>
    <property type="evidence" value="ECO:0007669"/>
    <property type="project" value="UniProtKB-ARBA"/>
</dbReference>
<evidence type="ECO:0000256" key="4">
    <source>
        <dbReference type="ARBA" id="ARBA00023125"/>
    </source>
</evidence>
<feature type="site" description="Interaction with DNA" evidence="7">
    <location>
        <position position="104"/>
    </location>
</feature>
<keyword evidence="2 7" id="KW-1003">Cell membrane</keyword>
<evidence type="ECO:0000256" key="2">
    <source>
        <dbReference type="ARBA" id="ARBA00022475"/>
    </source>
</evidence>
<dbReference type="PROSITE" id="PS52040">
    <property type="entry name" value="TOPO_IIA"/>
    <property type="match status" value="1"/>
</dbReference>
<dbReference type="Gene3D" id="1.10.268.10">
    <property type="entry name" value="Topoisomerase, domain 3"/>
    <property type="match status" value="1"/>
</dbReference>
<accession>A0A412G5E2</accession>
<dbReference type="GO" id="GO:0019897">
    <property type="term" value="C:extrinsic component of plasma membrane"/>
    <property type="evidence" value="ECO:0007669"/>
    <property type="project" value="UniProtKB-UniRule"/>
</dbReference>
<comment type="similarity">
    <text evidence="7">Belongs to the type II topoisomerase GyrA/ParC subunit family. ParC type 2 subfamily.</text>
</comment>
<dbReference type="InterPro" id="IPR013760">
    <property type="entry name" value="Topo_IIA-like_dom_sf"/>
</dbReference>
<dbReference type="HAMAP" id="MF_00937">
    <property type="entry name" value="ParC_type2"/>
    <property type="match status" value="1"/>
</dbReference>
<dbReference type="CDD" id="cd00187">
    <property type="entry name" value="TOP4c"/>
    <property type="match status" value="1"/>
</dbReference>
<dbReference type="EC" id="5.6.2.2" evidence="7"/>
<keyword evidence="4 7" id="KW-0238">DNA-binding</keyword>
<dbReference type="GO" id="GO:0007059">
    <property type="term" value="P:chromosome segregation"/>
    <property type="evidence" value="ECO:0007669"/>
    <property type="project" value="UniProtKB-UniRule"/>
</dbReference>
<evidence type="ECO:0000256" key="7">
    <source>
        <dbReference type="HAMAP-Rule" id="MF_00937"/>
    </source>
</evidence>
<dbReference type="GO" id="GO:0009330">
    <property type="term" value="C:DNA topoisomerase type II (double strand cut, ATP-hydrolyzing) complex"/>
    <property type="evidence" value="ECO:0007669"/>
    <property type="project" value="TreeGrafter"/>
</dbReference>
<keyword evidence="3 7" id="KW-0799">Topoisomerase</keyword>
<dbReference type="NCBIfam" id="NF004044">
    <property type="entry name" value="PRK05561.1"/>
    <property type="match status" value="1"/>
</dbReference>
<feature type="site" description="Interaction with DNA" evidence="7">
    <location>
        <position position="85"/>
    </location>
</feature>
<comment type="caution">
    <text evidence="10">The sequence shown here is derived from an EMBL/GenBank/DDBJ whole genome shotgun (WGS) entry which is preliminary data.</text>
</comment>
<dbReference type="NCBIfam" id="TIGR01061">
    <property type="entry name" value="parC_Gpos"/>
    <property type="match status" value="1"/>
</dbReference>
<dbReference type="InterPro" id="IPR035516">
    <property type="entry name" value="Gyrase/topoIV_suA_C"/>
</dbReference>
<feature type="site" description="Interaction with DNA" evidence="7">
    <location>
        <position position="98"/>
    </location>
</feature>
<feature type="domain" description="Topo IIA-type catalytic" evidence="9">
    <location>
        <begin position="41"/>
        <end position="504"/>
    </location>
</feature>
<dbReference type="Gene3D" id="2.120.10.90">
    <property type="entry name" value="DNA gyrase/topoisomerase IV, subunit A, C-terminal"/>
    <property type="match status" value="1"/>
</dbReference>
<feature type="active site" description="O-(5'-phospho-DNA)-tyrosine intermediate" evidence="7 8">
    <location>
        <position position="129"/>
    </location>
</feature>
<dbReference type="FunFam" id="3.30.1360.40:FF:000002">
    <property type="entry name" value="DNA gyrase subunit A"/>
    <property type="match status" value="1"/>
</dbReference>
<dbReference type="GO" id="GO:0003677">
    <property type="term" value="F:DNA binding"/>
    <property type="evidence" value="ECO:0007669"/>
    <property type="project" value="UniProtKB-UniRule"/>
</dbReference>
<dbReference type="Proteomes" id="UP000284178">
    <property type="component" value="Unassembled WGS sequence"/>
</dbReference>
<evidence type="ECO:0000313" key="11">
    <source>
        <dbReference type="Proteomes" id="UP000284178"/>
    </source>
</evidence>
<dbReference type="Gene3D" id="3.30.1360.40">
    <property type="match status" value="1"/>
</dbReference>
<dbReference type="InterPro" id="IPR050220">
    <property type="entry name" value="Type_II_DNA_Topoisomerases"/>
</dbReference>
<keyword evidence="6 7" id="KW-0413">Isomerase</keyword>
<dbReference type="SUPFAM" id="SSF101904">
    <property type="entry name" value="GyrA/ParC C-terminal domain-like"/>
    <property type="match status" value="1"/>
</dbReference>